<keyword evidence="3" id="KW-0804">Transcription</keyword>
<name>A0A7L5HP59_9BACT</name>
<dbReference type="Gene3D" id="1.10.10.60">
    <property type="entry name" value="Homeodomain-like"/>
    <property type="match status" value="2"/>
</dbReference>
<dbReference type="GO" id="GO:0043565">
    <property type="term" value="F:sequence-specific DNA binding"/>
    <property type="evidence" value="ECO:0007669"/>
    <property type="project" value="InterPro"/>
</dbReference>
<evidence type="ECO:0000313" key="5">
    <source>
        <dbReference type="EMBL" id="QKF79054.1"/>
    </source>
</evidence>
<protein>
    <submittedName>
        <fullName evidence="5">Transcriptional regulator, AraC family</fullName>
    </submittedName>
</protein>
<organism evidence="5 6">
    <name type="scientific">Campylobacter armoricus</name>
    <dbReference type="NCBI Taxonomy" id="2505970"/>
    <lineage>
        <taxon>Bacteria</taxon>
        <taxon>Pseudomonadati</taxon>
        <taxon>Campylobacterota</taxon>
        <taxon>Epsilonproteobacteria</taxon>
        <taxon>Campylobacterales</taxon>
        <taxon>Campylobacteraceae</taxon>
        <taxon>Campylobacter</taxon>
    </lineage>
</organism>
<accession>A0A7L5HP59</accession>
<evidence type="ECO:0000256" key="1">
    <source>
        <dbReference type="ARBA" id="ARBA00023015"/>
    </source>
</evidence>
<dbReference type="SMART" id="SM00342">
    <property type="entry name" value="HTH_ARAC"/>
    <property type="match status" value="1"/>
</dbReference>
<dbReference type="PROSITE" id="PS01124">
    <property type="entry name" value="HTH_ARAC_FAMILY_2"/>
    <property type="match status" value="1"/>
</dbReference>
<reference evidence="5 6" key="1">
    <citation type="submission" date="2020-05" db="EMBL/GenBank/DDBJ databases">
        <title>Complete genome sequencing of Campylobacter and Arcobacter type strains.</title>
        <authorList>
            <person name="Miller W.G."/>
            <person name="Yee E."/>
        </authorList>
    </citation>
    <scope>NUCLEOTIDE SEQUENCE [LARGE SCALE GENOMIC DNA]</scope>
    <source>
        <strain evidence="5 6">CCUG 73571</strain>
    </source>
</reference>
<dbReference type="GO" id="GO:0003700">
    <property type="term" value="F:DNA-binding transcription factor activity"/>
    <property type="evidence" value="ECO:0007669"/>
    <property type="project" value="InterPro"/>
</dbReference>
<dbReference type="InterPro" id="IPR009057">
    <property type="entry name" value="Homeodomain-like_sf"/>
</dbReference>
<gene>
    <name evidence="5" type="ORF">CARM_0092</name>
</gene>
<dbReference type="RefSeq" id="WP_139426287.1">
    <property type="nucleotide sequence ID" value="NZ_CBCSFY010000007.1"/>
</dbReference>
<keyword evidence="6" id="KW-1185">Reference proteome</keyword>
<dbReference type="EMBL" id="CP053825">
    <property type="protein sequence ID" value="QKF79054.1"/>
    <property type="molecule type" value="Genomic_DNA"/>
</dbReference>
<dbReference type="PANTHER" id="PTHR43280">
    <property type="entry name" value="ARAC-FAMILY TRANSCRIPTIONAL REGULATOR"/>
    <property type="match status" value="1"/>
</dbReference>
<evidence type="ECO:0000256" key="3">
    <source>
        <dbReference type="ARBA" id="ARBA00023163"/>
    </source>
</evidence>
<evidence type="ECO:0000313" key="6">
    <source>
        <dbReference type="Proteomes" id="UP000509246"/>
    </source>
</evidence>
<keyword evidence="2" id="KW-0238">DNA-binding</keyword>
<dbReference type="KEGG" id="carm:CARM_0092"/>
<evidence type="ECO:0000256" key="2">
    <source>
        <dbReference type="ARBA" id="ARBA00023125"/>
    </source>
</evidence>
<dbReference type="GeneID" id="56585824"/>
<keyword evidence="1" id="KW-0805">Transcription regulation</keyword>
<evidence type="ECO:0000259" key="4">
    <source>
        <dbReference type="PROSITE" id="PS01124"/>
    </source>
</evidence>
<dbReference type="SUPFAM" id="SSF46689">
    <property type="entry name" value="Homeodomain-like"/>
    <property type="match status" value="1"/>
</dbReference>
<proteinExistence type="predicted"/>
<feature type="domain" description="HTH araC/xylS-type" evidence="4">
    <location>
        <begin position="203"/>
        <end position="286"/>
    </location>
</feature>
<dbReference type="InterPro" id="IPR018060">
    <property type="entry name" value="HTH_AraC"/>
</dbReference>
<dbReference type="InterPro" id="IPR054015">
    <property type="entry name" value="ExsA-like_N"/>
</dbReference>
<dbReference type="Proteomes" id="UP000509246">
    <property type="component" value="Chromosome"/>
</dbReference>
<dbReference type="Pfam" id="PF22200">
    <property type="entry name" value="ExsA_N"/>
    <property type="match status" value="1"/>
</dbReference>
<dbReference type="Pfam" id="PF12833">
    <property type="entry name" value="HTH_18"/>
    <property type="match status" value="1"/>
</dbReference>
<dbReference type="AlphaFoldDB" id="A0A7L5HP59"/>
<sequence>MLIFPNDLKKISNNVLFTQLFSLCYYQKNSSITTNQEVLFNDYALVLILKGSKKIYSIDNQFIIDKDEIVFFSKNSFSIRDYVNDDNIYKSIILCFKESILVELIFKYKEIIFKLDSLKNNKNLFKLKTDLITKSIFESFIPCINFSHKNNENLLRLKFEELFLSLLYSEDNMEFLSFLKTILGGFKLELYKMFAYCQNDFENVASMAKFSKMDIASFSRNFKQSFGISAKEWLDNKRFEKAKFLLEFSTKNITQICTELGFNSPAWFIARYKKRYGITPKQEQKSKNLYFLSYK</sequence>
<dbReference type="PANTHER" id="PTHR43280:SF2">
    <property type="entry name" value="HTH-TYPE TRANSCRIPTIONAL REGULATOR EXSA"/>
    <property type="match status" value="1"/>
</dbReference>